<protein>
    <recommendedName>
        <fullName evidence="5">Restriction of telomere capping protein 4</fullName>
    </recommendedName>
</protein>
<evidence type="ECO:0000256" key="3">
    <source>
        <dbReference type="ARBA" id="ARBA00004496"/>
    </source>
</evidence>
<evidence type="ECO:0000259" key="9">
    <source>
        <dbReference type="SMART" id="SM01312"/>
    </source>
</evidence>
<dbReference type="GO" id="GO:0005737">
    <property type="term" value="C:cytoplasm"/>
    <property type="evidence" value="ECO:0007669"/>
    <property type="project" value="UniProtKB-SubCell"/>
</dbReference>
<keyword evidence="11" id="KW-1185">Reference proteome</keyword>
<name>A0AAN6XL69_9PEZI</name>
<dbReference type="SMART" id="SM01312">
    <property type="entry name" value="RTC4"/>
    <property type="match status" value="1"/>
</dbReference>
<sequence length="606" mass="67306">MVTNIKVMAPWKPRRTGLNRNEKVDPLLKTLNGRPISPASQELTDKRLPDGISTPGPNDDRDSMGLPDHLPSPSRGSHTLAPRQDSGVFPSSPGSFELPDPVPQKTESKSSQDSTRVKRLTRQATESIDSTDSEDEVSQRGQIMSTTFGPSKKAESTTVSISSDSKKDAGGPRRHAMTHTSGSGLDAARKPKVDAEEVGKTATEDIFRQTFKNNKKKFGKKKGRDEEPRGQRKRGGPSTGGREPKKQRSSQEEKKDPADSLDEKETTPRRDALPPPLPPPENDSSPARPKSSIPLRLDSSPMKPRVGLPKRVSTLDETPGSATQIELLKMPDLLDDPFRTAVDWTATPTAATSKTKKQANDDTDFGRPYSPTKFTSSPVTPLSEPPLSPIHLPALFKPAICPLCKEEVDPDLLSAFQDANPRPTVQAMQMFCLRHKKHSARELWEEKGYPDIKWRELDQRIADLYPFIRSILQGKRKSYYADQFRDKIKGGQNKTLLSSDENLTPGYYGIRGLRQMSENLIQEFSSVLRRRALEDNLISARGHTAYLQGVLVPELATRLVMEDMLVEEHEARTILKESSWVGELMNDEVADVVFESDSEDDSDGGR</sequence>
<feature type="compositionally biased region" description="Basic residues" evidence="8">
    <location>
        <begin position="213"/>
        <end position="222"/>
    </location>
</feature>
<evidence type="ECO:0000313" key="10">
    <source>
        <dbReference type="EMBL" id="KAK4202440.1"/>
    </source>
</evidence>
<accession>A0AAN6XL69</accession>
<dbReference type="AlphaFoldDB" id="A0AAN6XL69"/>
<reference evidence="10" key="1">
    <citation type="journal article" date="2023" name="Mol. Phylogenet. Evol.">
        <title>Genome-scale phylogeny and comparative genomics of the fungal order Sordariales.</title>
        <authorList>
            <person name="Hensen N."/>
            <person name="Bonometti L."/>
            <person name="Westerberg I."/>
            <person name="Brannstrom I.O."/>
            <person name="Guillou S."/>
            <person name="Cros-Aarteil S."/>
            <person name="Calhoun S."/>
            <person name="Haridas S."/>
            <person name="Kuo A."/>
            <person name="Mondo S."/>
            <person name="Pangilinan J."/>
            <person name="Riley R."/>
            <person name="LaButti K."/>
            <person name="Andreopoulos B."/>
            <person name="Lipzen A."/>
            <person name="Chen C."/>
            <person name="Yan M."/>
            <person name="Daum C."/>
            <person name="Ng V."/>
            <person name="Clum A."/>
            <person name="Steindorff A."/>
            <person name="Ohm R.A."/>
            <person name="Martin F."/>
            <person name="Silar P."/>
            <person name="Natvig D.O."/>
            <person name="Lalanne C."/>
            <person name="Gautier V."/>
            <person name="Ament-Velasquez S.L."/>
            <person name="Kruys A."/>
            <person name="Hutchinson M.I."/>
            <person name="Powell A.J."/>
            <person name="Barry K."/>
            <person name="Miller A.N."/>
            <person name="Grigoriev I.V."/>
            <person name="Debuchy R."/>
            <person name="Gladieux P."/>
            <person name="Hiltunen Thoren M."/>
            <person name="Johannesson H."/>
        </authorList>
    </citation>
    <scope>NUCLEOTIDE SEQUENCE</scope>
    <source>
        <strain evidence="10">CBS 315.58</strain>
    </source>
</reference>
<evidence type="ECO:0000313" key="11">
    <source>
        <dbReference type="Proteomes" id="UP001303160"/>
    </source>
</evidence>
<dbReference type="EMBL" id="MU863897">
    <property type="protein sequence ID" value="KAK4202440.1"/>
    <property type="molecule type" value="Genomic_DNA"/>
</dbReference>
<evidence type="ECO:0000256" key="1">
    <source>
        <dbReference type="ARBA" id="ARBA00002738"/>
    </source>
</evidence>
<dbReference type="PANTHER" id="PTHR41391:SF1">
    <property type="entry name" value="RESTRICTION OF TELOMERE CAPPING PROTEIN 4"/>
    <property type="match status" value="1"/>
</dbReference>
<gene>
    <name evidence="10" type="ORF">QBC40DRAFT_221205</name>
</gene>
<organism evidence="10 11">
    <name type="scientific">Triangularia verruculosa</name>
    <dbReference type="NCBI Taxonomy" id="2587418"/>
    <lineage>
        <taxon>Eukaryota</taxon>
        <taxon>Fungi</taxon>
        <taxon>Dikarya</taxon>
        <taxon>Ascomycota</taxon>
        <taxon>Pezizomycotina</taxon>
        <taxon>Sordariomycetes</taxon>
        <taxon>Sordariomycetidae</taxon>
        <taxon>Sordariales</taxon>
        <taxon>Podosporaceae</taxon>
        <taxon>Triangularia</taxon>
    </lineage>
</organism>
<feature type="region of interest" description="Disordered" evidence="8">
    <location>
        <begin position="349"/>
        <end position="383"/>
    </location>
</feature>
<keyword evidence="7" id="KW-0539">Nucleus</keyword>
<feature type="region of interest" description="Disordered" evidence="8">
    <location>
        <begin position="1"/>
        <end position="320"/>
    </location>
</feature>
<comment type="similarity">
    <text evidence="4">Belongs to the RTC4 family.</text>
</comment>
<dbReference type="Proteomes" id="UP001303160">
    <property type="component" value="Unassembled WGS sequence"/>
</dbReference>
<evidence type="ECO:0000256" key="4">
    <source>
        <dbReference type="ARBA" id="ARBA00009461"/>
    </source>
</evidence>
<feature type="compositionally biased region" description="Basic and acidic residues" evidence="8">
    <location>
        <begin position="242"/>
        <end position="272"/>
    </location>
</feature>
<evidence type="ECO:0000256" key="8">
    <source>
        <dbReference type="SAM" id="MobiDB-lite"/>
    </source>
</evidence>
<dbReference type="InterPro" id="IPR039024">
    <property type="entry name" value="RTC4"/>
</dbReference>
<feature type="compositionally biased region" description="Basic and acidic residues" evidence="8">
    <location>
        <begin position="187"/>
        <end position="207"/>
    </location>
</feature>
<feature type="domain" description="Restriction of telomere capping protein 4 C-terminal" evidence="9">
    <location>
        <begin position="471"/>
        <end position="588"/>
    </location>
</feature>
<comment type="subcellular location">
    <subcellularLocation>
        <location evidence="3">Cytoplasm</location>
    </subcellularLocation>
    <subcellularLocation>
        <location evidence="2">Nucleus</location>
    </subcellularLocation>
</comment>
<keyword evidence="6" id="KW-0963">Cytoplasm</keyword>
<proteinExistence type="inferred from homology"/>
<dbReference type="InterPro" id="IPR028094">
    <property type="entry name" value="RTC4_C"/>
</dbReference>
<feature type="compositionally biased region" description="Polar residues" evidence="8">
    <location>
        <begin position="139"/>
        <end position="149"/>
    </location>
</feature>
<dbReference type="GO" id="GO:0005634">
    <property type="term" value="C:nucleus"/>
    <property type="evidence" value="ECO:0007669"/>
    <property type="project" value="UniProtKB-SubCell"/>
</dbReference>
<reference evidence="10" key="2">
    <citation type="submission" date="2023-05" db="EMBL/GenBank/DDBJ databases">
        <authorList>
            <consortium name="Lawrence Berkeley National Laboratory"/>
            <person name="Steindorff A."/>
            <person name="Hensen N."/>
            <person name="Bonometti L."/>
            <person name="Westerberg I."/>
            <person name="Brannstrom I.O."/>
            <person name="Guillou S."/>
            <person name="Cros-Aarteil S."/>
            <person name="Calhoun S."/>
            <person name="Haridas S."/>
            <person name="Kuo A."/>
            <person name="Mondo S."/>
            <person name="Pangilinan J."/>
            <person name="Riley R."/>
            <person name="Labutti K."/>
            <person name="Andreopoulos B."/>
            <person name="Lipzen A."/>
            <person name="Chen C."/>
            <person name="Yanf M."/>
            <person name="Daum C."/>
            <person name="Ng V."/>
            <person name="Clum A."/>
            <person name="Ohm R."/>
            <person name="Martin F."/>
            <person name="Silar P."/>
            <person name="Natvig D."/>
            <person name="Lalanne C."/>
            <person name="Gautier V."/>
            <person name="Ament-Velasquez S.L."/>
            <person name="Kruys A."/>
            <person name="Hutchinson M.I."/>
            <person name="Powell A.J."/>
            <person name="Barry K."/>
            <person name="Miller A.N."/>
            <person name="Grigoriev I.V."/>
            <person name="Debuchy R."/>
            <person name="Gladieux P."/>
            <person name="Thoren M.H."/>
            <person name="Johannesson H."/>
        </authorList>
    </citation>
    <scope>NUCLEOTIDE SEQUENCE</scope>
    <source>
        <strain evidence="10">CBS 315.58</strain>
    </source>
</reference>
<evidence type="ECO:0000256" key="6">
    <source>
        <dbReference type="ARBA" id="ARBA00022490"/>
    </source>
</evidence>
<evidence type="ECO:0000256" key="5">
    <source>
        <dbReference type="ARBA" id="ARBA00015162"/>
    </source>
</evidence>
<dbReference type="PANTHER" id="PTHR41391">
    <property type="entry name" value="RESTRICTION OF TELOMERE CAPPING PROTEIN 4"/>
    <property type="match status" value="1"/>
</dbReference>
<evidence type="ECO:0000256" key="7">
    <source>
        <dbReference type="ARBA" id="ARBA00023242"/>
    </source>
</evidence>
<dbReference type="Pfam" id="PF14474">
    <property type="entry name" value="RTC4"/>
    <property type="match status" value="1"/>
</dbReference>
<comment type="function">
    <text evidence="1">May be involved in a process influencing telomere capping.</text>
</comment>
<comment type="caution">
    <text evidence="10">The sequence shown here is derived from an EMBL/GenBank/DDBJ whole genome shotgun (WGS) entry which is preliminary data.</text>
</comment>
<evidence type="ECO:0000256" key="2">
    <source>
        <dbReference type="ARBA" id="ARBA00004123"/>
    </source>
</evidence>